<feature type="coiled-coil region" evidence="1">
    <location>
        <begin position="208"/>
        <end position="235"/>
    </location>
</feature>
<dbReference type="EMBL" id="CAJJDM010000007">
    <property type="protein sequence ID" value="CAD8046252.1"/>
    <property type="molecule type" value="Genomic_DNA"/>
</dbReference>
<sequence>MDERQSSVKGLRDYFQGIAENLRQQNDNYYIIKQNSTSVPPQRNSINRDSIKMNVQKMESFKGNKVDDENYIKIINQLKEKIKYYEQSQDNNEYQKLQERFNDQKMQLQLLQQMNDQLNEEIIIANNTIANLENQIQKQEHQTHNLNNTQKNLTQKLKIEQIDKEIQVDLISPLIEQNKLLLERLHENPEPKGKELIIINSSQAIELRRQMETLKQELCERLNQYNNLIQNKQLSEIKKNIKIDINQFHDTYIQMFRNINRPIQNVEQVSKILSPIYQDELNEFLGQLSDFLDKFRLVSIL</sequence>
<accession>A0A8S1JUD1</accession>
<protein>
    <submittedName>
        <fullName evidence="2">Uncharacterized protein</fullName>
    </submittedName>
</protein>
<evidence type="ECO:0000313" key="2">
    <source>
        <dbReference type="EMBL" id="CAD8046252.1"/>
    </source>
</evidence>
<dbReference type="AlphaFoldDB" id="A0A8S1JUD1"/>
<proteinExistence type="predicted"/>
<evidence type="ECO:0000256" key="1">
    <source>
        <dbReference type="SAM" id="Coils"/>
    </source>
</evidence>
<keyword evidence="1" id="KW-0175">Coiled coil</keyword>
<organism evidence="2 3">
    <name type="scientific">Paramecium primaurelia</name>
    <dbReference type="NCBI Taxonomy" id="5886"/>
    <lineage>
        <taxon>Eukaryota</taxon>
        <taxon>Sar</taxon>
        <taxon>Alveolata</taxon>
        <taxon>Ciliophora</taxon>
        <taxon>Intramacronucleata</taxon>
        <taxon>Oligohymenophorea</taxon>
        <taxon>Peniculida</taxon>
        <taxon>Parameciidae</taxon>
        <taxon>Paramecium</taxon>
    </lineage>
</organism>
<dbReference type="OMA" id="IDINQFH"/>
<dbReference type="Proteomes" id="UP000688137">
    <property type="component" value="Unassembled WGS sequence"/>
</dbReference>
<evidence type="ECO:0000313" key="3">
    <source>
        <dbReference type="Proteomes" id="UP000688137"/>
    </source>
</evidence>
<comment type="caution">
    <text evidence="2">The sequence shown here is derived from an EMBL/GenBank/DDBJ whole genome shotgun (WGS) entry which is preliminary data.</text>
</comment>
<gene>
    <name evidence="2" type="ORF">PPRIM_AZ9-3.1.T0100259</name>
</gene>
<name>A0A8S1JUD1_PARPR</name>
<keyword evidence="3" id="KW-1185">Reference proteome</keyword>
<feature type="coiled-coil region" evidence="1">
    <location>
        <begin position="94"/>
        <end position="156"/>
    </location>
</feature>
<reference evidence="2" key="1">
    <citation type="submission" date="2021-01" db="EMBL/GenBank/DDBJ databases">
        <authorList>
            <consortium name="Genoscope - CEA"/>
            <person name="William W."/>
        </authorList>
    </citation>
    <scope>NUCLEOTIDE SEQUENCE</scope>
</reference>